<dbReference type="InterPro" id="IPR038503">
    <property type="entry name" value="SpoIIIAH_sf"/>
</dbReference>
<comment type="caution">
    <text evidence="2">The sequence shown here is derived from an EMBL/GenBank/DDBJ whole genome shotgun (WGS) entry which is preliminary data.</text>
</comment>
<dbReference type="EMBL" id="JAJEPR010000009">
    <property type="protein sequence ID" value="MCC2189589.1"/>
    <property type="molecule type" value="Genomic_DNA"/>
</dbReference>
<dbReference type="AlphaFoldDB" id="A0AAE3DSI4"/>
<dbReference type="Gene3D" id="1.10.287.4300">
    <property type="entry name" value="Stage III sporulation protein AH-like"/>
    <property type="match status" value="1"/>
</dbReference>
<dbReference type="RefSeq" id="WP_178046774.1">
    <property type="nucleotide sequence ID" value="NZ_JAJEPR010000009.1"/>
</dbReference>
<gene>
    <name evidence="2" type="ORF">LKD71_07190</name>
</gene>
<feature type="region of interest" description="Disordered" evidence="1">
    <location>
        <begin position="71"/>
        <end position="96"/>
    </location>
</feature>
<proteinExistence type="predicted"/>
<dbReference type="Pfam" id="PF12685">
    <property type="entry name" value="SpoIIIAH"/>
    <property type="match status" value="1"/>
</dbReference>
<dbReference type="InterPro" id="IPR024232">
    <property type="entry name" value="SpoIIIAH"/>
</dbReference>
<name>A0AAE3DSI4_9FIRM</name>
<evidence type="ECO:0000256" key="1">
    <source>
        <dbReference type="SAM" id="MobiDB-lite"/>
    </source>
</evidence>
<sequence length="222" mass="23299">MKRRLKKNQVVVTALAVMVAVAGYLNYSGMEFGKETATLGKVQEGAADEGAVSTSLIDIPSLDEDVSVEETGEISAASDGVEAETGDGAGTGDTPGEAVLTSVTAGSSFAAEAKLTREQVRAKNKETLLEVINNNSISEDQKQYAVDSMNAMVDAAEREASAELLLDSKGFLDAVVSISDGTADVVINQAEISEAERAQIEDIVKRKTNISGENIIITPRLS</sequence>
<keyword evidence="3" id="KW-1185">Reference proteome</keyword>
<organism evidence="2 3">
    <name type="scientific">Fusicatenibacter faecihominis</name>
    <dbReference type="NCBI Taxonomy" id="2881276"/>
    <lineage>
        <taxon>Bacteria</taxon>
        <taxon>Bacillati</taxon>
        <taxon>Bacillota</taxon>
        <taxon>Clostridia</taxon>
        <taxon>Lachnospirales</taxon>
        <taxon>Lachnospiraceae</taxon>
        <taxon>Fusicatenibacter</taxon>
    </lineage>
</organism>
<protein>
    <submittedName>
        <fullName evidence="2">SpoIIIAH-like family protein</fullName>
    </submittedName>
</protein>
<evidence type="ECO:0000313" key="2">
    <source>
        <dbReference type="EMBL" id="MCC2189589.1"/>
    </source>
</evidence>
<dbReference type="Proteomes" id="UP001197875">
    <property type="component" value="Unassembled WGS sequence"/>
</dbReference>
<reference evidence="2 3" key="1">
    <citation type="submission" date="2021-10" db="EMBL/GenBank/DDBJ databases">
        <title>Anaerobic single-cell dispensing facilitates the cultivation of human gut bacteria.</title>
        <authorList>
            <person name="Afrizal A."/>
        </authorList>
    </citation>
    <scope>NUCLEOTIDE SEQUENCE [LARGE SCALE GENOMIC DNA]</scope>
    <source>
        <strain evidence="2 3">CLA-AA-H277</strain>
    </source>
</reference>
<accession>A0AAE3DSI4</accession>
<evidence type="ECO:0000313" key="3">
    <source>
        <dbReference type="Proteomes" id="UP001197875"/>
    </source>
</evidence>